<accession>A0ACB8ZXZ7</accession>
<gene>
    <name evidence="1" type="ORF">L6452_28337</name>
</gene>
<reference evidence="1 2" key="2">
    <citation type="journal article" date="2022" name="Mol. Ecol. Resour.">
        <title>The genomes of chicory, endive, great burdock and yacon provide insights into Asteraceae paleo-polyploidization history and plant inulin production.</title>
        <authorList>
            <person name="Fan W."/>
            <person name="Wang S."/>
            <person name="Wang H."/>
            <person name="Wang A."/>
            <person name="Jiang F."/>
            <person name="Liu H."/>
            <person name="Zhao H."/>
            <person name="Xu D."/>
            <person name="Zhang Y."/>
        </authorList>
    </citation>
    <scope>NUCLEOTIDE SEQUENCE [LARGE SCALE GENOMIC DNA]</scope>
    <source>
        <strain evidence="2">cv. Niubang</strain>
    </source>
</reference>
<evidence type="ECO:0000313" key="2">
    <source>
        <dbReference type="Proteomes" id="UP001055879"/>
    </source>
</evidence>
<organism evidence="1 2">
    <name type="scientific">Arctium lappa</name>
    <name type="common">Greater burdock</name>
    <name type="synonym">Lappa major</name>
    <dbReference type="NCBI Taxonomy" id="4217"/>
    <lineage>
        <taxon>Eukaryota</taxon>
        <taxon>Viridiplantae</taxon>
        <taxon>Streptophyta</taxon>
        <taxon>Embryophyta</taxon>
        <taxon>Tracheophyta</taxon>
        <taxon>Spermatophyta</taxon>
        <taxon>Magnoliopsida</taxon>
        <taxon>eudicotyledons</taxon>
        <taxon>Gunneridae</taxon>
        <taxon>Pentapetalae</taxon>
        <taxon>asterids</taxon>
        <taxon>campanulids</taxon>
        <taxon>Asterales</taxon>
        <taxon>Asteraceae</taxon>
        <taxon>Carduoideae</taxon>
        <taxon>Cardueae</taxon>
        <taxon>Arctiinae</taxon>
        <taxon>Arctium</taxon>
    </lineage>
</organism>
<reference evidence="2" key="1">
    <citation type="journal article" date="2022" name="Mol. Ecol. Resour.">
        <title>The genomes of chicory, endive, great burdock and yacon provide insights into Asteraceae palaeo-polyploidization history and plant inulin production.</title>
        <authorList>
            <person name="Fan W."/>
            <person name="Wang S."/>
            <person name="Wang H."/>
            <person name="Wang A."/>
            <person name="Jiang F."/>
            <person name="Liu H."/>
            <person name="Zhao H."/>
            <person name="Xu D."/>
            <person name="Zhang Y."/>
        </authorList>
    </citation>
    <scope>NUCLEOTIDE SEQUENCE [LARGE SCALE GENOMIC DNA]</scope>
    <source>
        <strain evidence="2">cv. Niubang</strain>
    </source>
</reference>
<dbReference type="EMBL" id="CM042055">
    <property type="protein sequence ID" value="KAI3702591.1"/>
    <property type="molecule type" value="Genomic_DNA"/>
</dbReference>
<keyword evidence="2" id="KW-1185">Reference proteome</keyword>
<sequence length="794" mass="89769">MPTRLQKAIGAVKDQTSISLAIVNGSSNLEVAIVRATTHDDDPIEERHIYDVLQIVSSNKIHAGACARAIGRRIGRTHNWIVALKSLMLVLRIFQDGDPYFPREVLHATKRGAKILNLSNFRDESHSSPWDYTAFVRTFALYLEQRLECFVTGKLQRRYTCKERDGCHSYRTMANESVRDMKPSMLLDRIACWQRLLERAIATRPTGSTKMNRLIQISLYAIVKESFDFYKDITEGLSLILDSFFHLQYEACVCAFEISVKVAKQFEELIEFYSLCQTIGVGRISEYPHVQTIPEESLERMEQFLKDRSSSPGHMRPPNKPLLVLDSGVRSPPSGDGNWQPDLDTRSEFGTECSSIEDLIGATETGKRPSISIDLEAYSDQFEKRYQREEPFRVSDTGSTQSLPVMNSMIDLLSLDDWPPDEEQRQQQEREQDLFDTVLLNDSTSAQHSTSGNDPLQSSLDKSWELVLAESVKPLPQSQDNSLANFGNCQVHDTYSRRKQSESNDGWELALVGTPGPQQTDQPPPPSPSLNHYNPFLDDIPAMSAAHPPPTTDFRANFLGGDPFSTPPPFPTTTQSQNDPFSAGLRKTQSDRFPPVPHPSKNDRFLVRSVSSQNDPFPRSSYTPPFPTTIHSQNDPFSAGLRKTQSDRFPPAPHPSKNDRLLVRSVSSQNVPFPRPSFTPPFPTTHCQNDPFSAGLRKTQSDRFPPVQHPSKNDRFLVRSVSNQNDPFPRSSFTSPAHGDQSDPFAGNPNDPFGPYTQKEDPFNETMNQQNLLKQQQLWLQHQQKIMARNMPKF</sequence>
<dbReference type="Proteomes" id="UP001055879">
    <property type="component" value="Linkage Group LG09"/>
</dbReference>
<comment type="caution">
    <text evidence="1">The sequence shown here is derived from an EMBL/GenBank/DDBJ whole genome shotgun (WGS) entry which is preliminary data.</text>
</comment>
<evidence type="ECO:0000313" key="1">
    <source>
        <dbReference type="EMBL" id="KAI3702591.1"/>
    </source>
</evidence>
<protein>
    <submittedName>
        <fullName evidence="1">Uncharacterized protein</fullName>
    </submittedName>
</protein>
<proteinExistence type="predicted"/>
<name>A0ACB8ZXZ7_ARCLA</name>